<name>A0A833GYW8_9LEPT</name>
<evidence type="ECO:0000313" key="1">
    <source>
        <dbReference type="EMBL" id="KAB2930075.1"/>
    </source>
</evidence>
<reference evidence="1 2" key="1">
    <citation type="submission" date="2019-10" db="EMBL/GenBank/DDBJ databases">
        <title>Extracellular Electron Transfer in a Candidatus Methanoperedens spp. Enrichment Culture.</title>
        <authorList>
            <person name="Berger S."/>
            <person name="Rangel Shaw D."/>
            <person name="Berben T."/>
            <person name="In 'T Zandt M."/>
            <person name="Frank J."/>
            <person name="Reimann J."/>
            <person name="Jetten M.S.M."/>
            <person name="Welte C.U."/>
        </authorList>
    </citation>
    <scope>NUCLEOTIDE SEQUENCE [LARGE SCALE GENOMIC DNA]</scope>
    <source>
        <strain evidence="1">SB12</strain>
    </source>
</reference>
<evidence type="ECO:0000313" key="2">
    <source>
        <dbReference type="Proteomes" id="UP000460298"/>
    </source>
</evidence>
<dbReference type="InterPro" id="IPR009241">
    <property type="entry name" value="HigB-like"/>
</dbReference>
<gene>
    <name evidence="1" type="ORF">F9K24_17955</name>
</gene>
<dbReference type="Pfam" id="PF05973">
    <property type="entry name" value="Gp49"/>
    <property type="match status" value="1"/>
</dbReference>
<proteinExistence type="predicted"/>
<dbReference type="Proteomes" id="UP000460298">
    <property type="component" value="Unassembled WGS sequence"/>
</dbReference>
<protein>
    <recommendedName>
        <fullName evidence="3">Diaminopimelate decarboxylase</fullName>
    </recommendedName>
</protein>
<evidence type="ECO:0008006" key="3">
    <source>
        <dbReference type="Google" id="ProtNLM"/>
    </source>
</evidence>
<organism evidence="1 2">
    <name type="scientific">Leptonema illini</name>
    <dbReference type="NCBI Taxonomy" id="183"/>
    <lineage>
        <taxon>Bacteria</taxon>
        <taxon>Pseudomonadati</taxon>
        <taxon>Spirochaetota</taxon>
        <taxon>Spirochaetia</taxon>
        <taxon>Leptospirales</taxon>
        <taxon>Leptospiraceae</taxon>
        <taxon>Leptonema</taxon>
    </lineage>
</organism>
<dbReference type="EMBL" id="WBUI01000023">
    <property type="protein sequence ID" value="KAB2930075.1"/>
    <property type="molecule type" value="Genomic_DNA"/>
</dbReference>
<accession>A0A833GYW8</accession>
<sequence>MHAVLQTVEFGEWFSSLPEAQKEAVFAAVSVLREFGPGLGRPRVNTLKGSRHANLKELRVQSGGQPLRVLFAFDPRRNIVLLMGGNKKGAKRFYEIMVPRVERLLDEYLEGQRDGR</sequence>
<dbReference type="AlphaFoldDB" id="A0A833GYW8"/>
<comment type="caution">
    <text evidence="1">The sequence shown here is derived from an EMBL/GenBank/DDBJ whole genome shotgun (WGS) entry which is preliminary data.</text>
</comment>